<dbReference type="SMART" id="SM00382">
    <property type="entry name" value="AAA"/>
    <property type="match status" value="2"/>
</dbReference>
<dbReference type="PRINTS" id="PR01874">
    <property type="entry name" value="DNAREPAIRADA"/>
</dbReference>
<dbReference type="EC" id="2.7.11.1" evidence="1"/>
<keyword evidence="5" id="KW-0418">Kinase</keyword>
<dbReference type="PANTHER" id="PTHR42926">
    <property type="match status" value="1"/>
</dbReference>
<evidence type="ECO:0000256" key="6">
    <source>
        <dbReference type="ARBA" id="ARBA00022801"/>
    </source>
</evidence>
<evidence type="ECO:0000313" key="11">
    <source>
        <dbReference type="Proteomes" id="UP001150924"/>
    </source>
</evidence>
<gene>
    <name evidence="10" type="primary">kaiC</name>
    <name evidence="10" type="ORF">OV079_28970</name>
</gene>
<keyword evidence="11" id="KW-1185">Reference proteome</keyword>
<organism evidence="10 11">
    <name type="scientific">Nannocystis pusilla</name>
    <dbReference type="NCBI Taxonomy" id="889268"/>
    <lineage>
        <taxon>Bacteria</taxon>
        <taxon>Pseudomonadati</taxon>
        <taxon>Myxococcota</taxon>
        <taxon>Polyangia</taxon>
        <taxon>Nannocystales</taxon>
        <taxon>Nannocystaceae</taxon>
        <taxon>Nannocystis</taxon>
    </lineage>
</organism>
<sequence>MIGSTASERQSIPKAPTGIHGLDDITGGGLPRGRPTLVCGSAGCGKTLMAMEFLVRGATEFGEPGVFFAFEETPDDLTANVRSLGFDLEDLAARDRLVVEHIHIDRSEIEEAGEFDLEGLFIRLGLAIDMVGAKRVVLDTLETLFGGFDNEAILRSELRRLFRWLKDRGVTAVITAERGDGTLTRQGLEEYVSDCVIQLDHRMLDQVSTRRLRIVKYRGTHHGTNEYPFLIDSDGFSVLPLSSLKLDHVASTERVSTGIERLDAMLAGGVYRGTSVLLSGTAGTGKSSIAAHMAAACCARGERCLYYSFEESPQQVLRNMRSIGLDLAPWFANGMLHFVSTRPTFHGLEMHLATMFKHIREFDPHLVVIDPISNFIVVGTPGETHAMLLRLVDFLKSRQITAVFLSLISGGKALLEATEQNISSLIDTWILLRDVELGGERNRGLHVLKSRGTPHSNQVREFLLTSHGVELRDVYIGPEGVLTGSMRLAQEAKEREAAEARRQAIARKRREIDRKRQTLDAQIAALRAEAESQELELELLLSAEEAVDRRLTDDRLGMALSRRADAHTEQEETA</sequence>
<dbReference type="InterPro" id="IPR003593">
    <property type="entry name" value="AAA+_ATPase"/>
</dbReference>
<comment type="caution">
    <text evidence="10">The sequence shown here is derived from an EMBL/GenBank/DDBJ whole genome shotgun (WGS) entry which is preliminary data.</text>
</comment>
<dbReference type="Gene3D" id="3.40.50.300">
    <property type="entry name" value="P-loop containing nucleotide triphosphate hydrolases"/>
    <property type="match status" value="2"/>
</dbReference>
<dbReference type="GO" id="GO:0005524">
    <property type="term" value="F:ATP binding"/>
    <property type="evidence" value="ECO:0007669"/>
    <property type="project" value="InterPro"/>
</dbReference>
<evidence type="ECO:0000256" key="1">
    <source>
        <dbReference type="ARBA" id="ARBA00012513"/>
    </source>
</evidence>
<dbReference type="CDD" id="cd19485">
    <property type="entry name" value="KaiC-N"/>
    <property type="match status" value="1"/>
</dbReference>
<dbReference type="GO" id="GO:0016787">
    <property type="term" value="F:hydrolase activity"/>
    <property type="evidence" value="ECO:0007669"/>
    <property type="project" value="UniProtKB-KW"/>
</dbReference>
<dbReference type="SUPFAM" id="SSF52540">
    <property type="entry name" value="P-loop containing nucleoside triphosphate hydrolases"/>
    <property type="match status" value="2"/>
</dbReference>
<dbReference type="AlphaFoldDB" id="A0A9X3ESJ8"/>
<feature type="region of interest" description="Disordered" evidence="8">
    <location>
        <begin position="1"/>
        <end position="26"/>
    </location>
</feature>
<evidence type="ECO:0000259" key="9">
    <source>
        <dbReference type="PROSITE" id="PS51146"/>
    </source>
</evidence>
<dbReference type="InterPro" id="IPR014774">
    <property type="entry name" value="KaiC-like_dom"/>
</dbReference>
<keyword evidence="2" id="KW-0597">Phosphoprotein</keyword>
<dbReference type="InterPro" id="IPR051347">
    <property type="entry name" value="Circadian_clock_KaiC-rel"/>
</dbReference>
<dbReference type="Pfam" id="PF06745">
    <property type="entry name" value="ATPase"/>
    <property type="match status" value="2"/>
</dbReference>
<feature type="coiled-coil region" evidence="7">
    <location>
        <begin position="488"/>
        <end position="543"/>
    </location>
</feature>
<dbReference type="NCBIfam" id="NF006799">
    <property type="entry name" value="PRK09302.1"/>
    <property type="match status" value="1"/>
</dbReference>
<dbReference type="InterPro" id="IPR030665">
    <property type="entry name" value="KaiC"/>
</dbReference>
<evidence type="ECO:0000256" key="8">
    <source>
        <dbReference type="SAM" id="MobiDB-lite"/>
    </source>
</evidence>
<name>A0A9X3ESJ8_9BACT</name>
<proteinExistence type="predicted"/>
<feature type="domain" description="KaiC" evidence="9">
    <location>
        <begin position="253"/>
        <end position="490"/>
    </location>
</feature>
<dbReference type="PANTHER" id="PTHR42926:SF1">
    <property type="entry name" value="CIRCADIAN CLOCK OSCILLATOR PROTEIN KAIC 1"/>
    <property type="match status" value="1"/>
</dbReference>
<dbReference type="InterPro" id="IPR027417">
    <property type="entry name" value="P-loop_NTPase"/>
</dbReference>
<evidence type="ECO:0000256" key="4">
    <source>
        <dbReference type="ARBA" id="ARBA00022737"/>
    </source>
</evidence>
<keyword evidence="3 10" id="KW-0808">Transferase</keyword>
<dbReference type="InterPro" id="IPR047221">
    <property type="entry name" value="KaiC_N"/>
</dbReference>
<feature type="domain" description="KaiC" evidence="9">
    <location>
        <begin position="13"/>
        <end position="252"/>
    </location>
</feature>
<keyword evidence="4" id="KW-0677">Repeat</keyword>
<keyword evidence="6" id="KW-0378">Hydrolase</keyword>
<dbReference type="EMBL" id="JAPNKE010000002">
    <property type="protein sequence ID" value="MCY1009527.1"/>
    <property type="molecule type" value="Genomic_DNA"/>
</dbReference>
<keyword evidence="7" id="KW-0175">Coiled coil</keyword>
<evidence type="ECO:0000256" key="3">
    <source>
        <dbReference type="ARBA" id="ARBA00022679"/>
    </source>
</evidence>
<evidence type="ECO:0000256" key="2">
    <source>
        <dbReference type="ARBA" id="ARBA00022553"/>
    </source>
</evidence>
<dbReference type="RefSeq" id="WP_267772192.1">
    <property type="nucleotide sequence ID" value="NZ_JAPNKE010000002.1"/>
</dbReference>
<reference evidence="10" key="1">
    <citation type="submission" date="2022-11" db="EMBL/GenBank/DDBJ databases">
        <title>Minimal conservation of predation-associated metabolite biosynthetic gene clusters underscores biosynthetic potential of Myxococcota including descriptions for ten novel species: Archangium lansinium sp. nov., Myxococcus landrumus sp. nov., Nannocystis bai.</title>
        <authorList>
            <person name="Ahearne A."/>
            <person name="Stevens C."/>
            <person name="Phillips K."/>
        </authorList>
    </citation>
    <scope>NUCLEOTIDE SEQUENCE</scope>
    <source>
        <strain evidence="10">Na p29</strain>
    </source>
</reference>
<dbReference type="InterPro" id="IPR010624">
    <property type="entry name" value="KaiC_dom"/>
</dbReference>
<dbReference type="Proteomes" id="UP001150924">
    <property type="component" value="Unassembled WGS sequence"/>
</dbReference>
<dbReference type="PIRSF" id="PIRSF039117">
    <property type="entry name" value="KaiC"/>
    <property type="match status" value="1"/>
</dbReference>
<evidence type="ECO:0000313" key="10">
    <source>
        <dbReference type="EMBL" id="MCY1009527.1"/>
    </source>
</evidence>
<protein>
    <recommendedName>
        <fullName evidence="1">non-specific serine/threonine protein kinase</fullName>
        <ecNumber evidence="1">2.7.11.1</ecNumber>
    </recommendedName>
</protein>
<dbReference type="PROSITE" id="PS51146">
    <property type="entry name" value="KAIC"/>
    <property type="match status" value="2"/>
</dbReference>
<dbReference type="GO" id="GO:0004674">
    <property type="term" value="F:protein serine/threonine kinase activity"/>
    <property type="evidence" value="ECO:0007669"/>
    <property type="project" value="UniProtKB-EC"/>
</dbReference>
<evidence type="ECO:0000256" key="5">
    <source>
        <dbReference type="ARBA" id="ARBA00022777"/>
    </source>
</evidence>
<evidence type="ECO:0000256" key="7">
    <source>
        <dbReference type="SAM" id="Coils"/>
    </source>
</evidence>
<accession>A0A9X3ESJ8</accession>
<feature type="compositionally biased region" description="Polar residues" evidence="8">
    <location>
        <begin position="1"/>
        <end position="10"/>
    </location>
</feature>